<sequence length="324" mass="35129">MILVTGGAGFVGSHIVERLARRGEEVVAVDLYEPAEPVKSLWDSVGGHIAYERADITDKAALVALFARYSVDRVIHAAAITPTAVRELEEPERILQIGIIGCSLVVSAAVKHGVKRFVYLSSASIYEPVPDPMCVLKESGRLQQTGLYPLTKVAGEWLTRQMTEDSGTEAVSARIAACYGPLERNTGARTAMSMVWHAVHRARAGKPLLIGSPDYVLDFTYVSDIAEGVAELLLAPAWKHEVYNISGGRAYSLLELAEAVAGTIPGTEVVVTDKPSDDAMTTNTRSRTGSLDTSRLRNDTLFVPAYPLKSGLADYVKWLDAHEY</sequence>
<dbReference type="AlphaFoldDB" id="A0A4R5KRV6"/>
<gene>
    <name evidence="3" type="ORF">E1757_08390</name>
</gene>
<evidence type="ECO:0000313" key="4">
    <source>
        <dbReference type="Proteomes" id="UP000295636"/>
    </source>
</evidence>
<name>A0A4R5KRV6_9BACL</name>
<accession>A0A4R5KRV6</accession>
<dbReference type="Pfam" id="PF01370">
    <property type="entry name" value="Epimerase"/>
    <property type="match status" value="1"/>
</dbReference>
<protein>
    <submittedName>
        <fullName evidence="3">NAD(P)-dependent oxidoreductase</fullName>
    </submittedName>
</protein>
<comment type="caution">
    <text evidence="3">The sequence shown here is derived from an EMBL/GenBank/DDBJ whole genome shotgun (WGS) entry which is preliminary data.</text>
</comment>
<dbReference type="EMBL" id="SMRT01000003">
    <property type="protein sequence ID" value="TDF98559.1"/>
    <property type="molecule type" value="Genomic_DNA"/>
</dbReference>
<organism evidence="3 4">
    <name type="scientific">Paenibacillus piri</name>
    <dbReference type="NCBI Taxonomy" id="2547395"/>
    <lineage>
        <taxon>Bacteria</taxon>
        <taxon>Bacillati</taxon>
        <taxon>Bacillota</taxon>
        <taxon>Bacilli</taxon>
        <taxon>Bacillales</taxon>
        <taxon>Paenibacillaceae</taxon>
        <taxon>Paenibacillus</taxon>
    </lineage>
</organism>
<reference evidence="3 4" key="1">
    <citation type="submission" date="2019-03" db="EMBL/GenBank/DDBJ databases">
        <title>This is whole genome sequence of Paenibacillus sp MS74 strain.</title>
        <authorList>
            <person name="Trinh H.N."/>
        </authorList>
    </citation>
    <scope>NUCLEOTIDE SEQUENCE [LARGE SCALE GENOMIC DNA]</scope>
    <source>
        <strain evidence="3 4">MS74</strain>
    </source>
</reference>
<feature type="domain" description="NAD-dependent epimerase/dehydratase" evidence="2">
    <location>
        <begin position="2"/>
        <end position="245"/>
    </location>
</feature>
<dbReference type="OrthoDB" id="9811743at2"/>
<evidence type="ECO:0000259" key="2">
    <source>
        <dbReference type="Pfam" id="PF01370"/>
    </source>
</evidence>
<dbReference type="PANTHER" id="PTHR43000">
    <property type="entry name" value="DTDP-D-GLUCOSE 4,6-DEHYDRATASE-RELATED"/>
    <property type="match status" value="1"/>
</dbReference>
<dbReference type="Proteomes" id="UP000295636">
    <property type="component" value="Unassembled WGS sequence"/>
</dbReference>
<comment type="similarity">
    <text evidence="1">Belongs to the NAD(P)-dependent epimerase/dehydratase family.</text>
</comment>
<dbReference type="InterPro" id="IPR001509">
    <property type="entry name" value="Epimerase_deHydtase"/>
</dbReference>
<evidence type="ECO:0000313" key="3">
    <source>
        <dbReference type="EMBL" id="TDF98559.1"/>
    </source>
</evidence>
<dbReference type="Gene3D" id="3.40.50.720">
    <property type="entry name" value="NAD(P)-binding Rossmann-like Domain"/>
    <property type="match status" value="1"/>
</dbReference>
<keyword evidence="4" id="KW-1185">Reference proteome</keyword>
<dbReference type="InterPro" id="IPR036291">
    <property type="entry name" value="NAD(P)-bd_dom_sf"/>
</dbReference>
<dbReference type="RefSeq" id="WP_133226718.1">
    <property type="nucleotide sequence ID" value="NZ_SMRT01000003.1"/>
</dbReference>
<evidence type="ECO:0000256" key="1">
    <source>
        <dbReference type="ARBA" id="ARBA00007637"/>
    </source>
</evidence>
<dbReference type="SUPFAM" id="SSF51735">
    <property type="entry name" value="NAD(P)-binding Rossmann-fold domains"/>
    <property type="match status" value="1"/>
</dbReference>
<proteinExistence type="inferred from homology"/>